<sequence length="251" mass="28051">MKLYLAPVLFSTLLFCCKPVYQQKSISSEVVPLADNSRTSLDWPGIYRGILPCADCSGIKTELTIKIDNTYILKRQYLGKDSKIIEDDGAVFWDQTGSNITLDVVDDQYKVGENALFKLDKEGKPITGNLASEYRLQKVDNSITNRNWELVSIGGAEISAEKIPTIKFDADANKVQGYGGCNNYSGRFELGVNRRLTISGIMATKMMCQNSVENEFFAALNKTSSYQLESNKLILKSGDTSLITFEEHFFE</sequence>
<dbReference type="KEGG" id="fuv:JR347_15700"/>
<name>A0A974WH53_9BACT</name>
<dbReference type="Pfam" id="PF03724">
    <property type="entry name" value="META"/>
    <property type="match status" value="1"/>
</dbReference>
<dbReference type="RefSeq" id="WP_205721535.1">
    <property type="nucleotide sequence ID" value="NZ_CP070608.1"/>
</dbReference>
<dbReference type="AlphaFoldDB" id="A0A974WH53"/>
<feature type="domain" description="DUF306" evidence="1">
    <location>
        <begin position="141"/>
        <end position="245"/>
    </location>
</feature>
<reference evidence="2" key="1">
    <citation type="submission" date="2021-02" db="EMBL/GenBank/DDBJ databases">
        <title>Fulvivirga sp. S481 isolated from sea water.</title>
        <authorList>
            <person name="Bae S.S."/>
            <person name="Baek K."/>
        </authorList>
    </citation>
    <scope>NUCLEOTIDE SEQUENCE</scope>
    <source>
        <strain evidence="2">S481</strain>
    </source>
</reference>
<evidence type="ECO:0000313" key="2">
    <source>
        <dbReference type="EMBL" id="QSE97022.1"/>
    </source>
</evidence>
<dbReference type="PANTHER" id="PTHR35535:SF1">
    <property type="entry name" value="HEAT SHOCK PROTEIN HSLJ"/>
    <property type="match status" value="1"/>
</dbReference>
<evidence type="ECO:0000313" key="3">
    <source>
        <dbReference type="Proteomes" id="UP000662783"/>
    </source>
</evidence>
<dbReference type="Gene3D" id="2.40.128.640">
    <property type="match status" value="1"/>
</dbReference>
<dbReference type="InterPro" id="IPR005184">
    <property type="entry name" value="DUF306_Meta_HslJ"/>
</dbReference>
<evidence type="ECO:0000259" key="1">
    <source>
        <dbReference type="Pfam" id="PF03724"/>
    </source>
</evidence>
<dbReference type="InterPro" id="IPR007298">
    <property type="entry name" value="Cu-R_lipoprotein_NlpE"/>
</dbReference>
<dbReference type="EMBL" id="CP070608">
    <property type="protein sequence ID" value="QSE97022.1"/>
    <property type="molecule type" value="Genomic_DNA"/>
</dbReference>
<gene>
    <name evidence="2" type="ORF">JR347_15700</name>
</gene>
<dbReference type="PANTHER" id="PTHR35535">
    <property type="entry name" value="HEAT SHOCK PROTEIN HSLJ"/>
    <property type="match status" value="1"/>
</dbReference>
<protein>
    <submittedName>
        <fullName evidence="2">Copper resistance protein NlpE N-terminal domain-containing protein</fullName>
    </submittedName>
</protein>
<keyword evidence="3" id="KW-1185">Reference proteome</keyword>
<dbReference type="InterPro" id="IPR053147">
    <property type="entry name" value="Hsp_HslJ-like"/>
</dbReference>
<proteinExistence type="predicted"/>
<dbReference type="Gene3D" id="2.40.128.270">
    <property type="match status" value="1"/>
</dbReference>
<dbReference type="Proteomes" id="UP000662783">
    <property type="component" value="Chromosome"/>
</dbReference>
<dbReference type="InterPro" id="IPR038670">
    <property type="entry name" value="HslJ-like_sf"/>
</dbReference>
<dbReference type="Pfam" id="PF04170">
    <property type="entry name" value="NlpE"/>
    <property type="match status" value="1"/>
</dbReference>
<accession>A0A974WH53</accession>
<organism evidence="2 3">
    <name type="scientific">Fulvivirga lutea</name>
    <dbReference type="NCBI Taxonomy" id="2810512"/>
    <lineage>
        <taxon>Bacteria</taxon>
        <taxon>Pseudomonadati</taxon>
        <taxon>Bacteroidota</taxon>
        <taxon>Cytophagia</taxon>
        <taxon>Cytophagales</taxon>
        <taxon>Fulvivirgaceae</taxon>
        <taxon>Fulvivirga</taxon>
    </lineage>
</organism>